<dbReference type="PROSITE" id="PS00107">
    <property type="entry name" value="PROTEIN_KINASE_ATP"/>
    <property type="match status" value="1"/>
</dbReference>
<feature type="compositionally biased region" description="Acidic residues" evidence="10">
    <location>
        <begin position="21"/>
        <end position="38"/>
    </location>
</feature>
<keyword evidence="13" id="KW-1185">Reference proteome</keyword>
<keyword evidence="3" id="KW-0808">Transferase</keyword>
<dbReference type="Pfam" id="PF00069">
    <property type="entry name" value="Pkinase"/>
    <property type="match status" value="2"/>
</dbReference>
<dbReference type="GO" id="GO:0030154">
    <property type="term" value="P:cell differentiation"/>
    <property type="evidence" value="ECO:0007669"/>
    <property type="project" value="UniProtKB-KW"/>
</dbReference>
<keyword evidence="5" id="KW-0418">Kinase</keyword>
<feature type="region of interest" description="Disordered" evidence="10">
    <location>
        <begin position="359"/>
        <end position="390"/>
    </location>
</feature>
<dbReference type="PROSITE" id="PS50011">
    <property type="entry name" value="PROTEIN_KINASE_DOM"/>
    <property type="match status" value="1"/>
</dbReference>
<keyword evidence="2" id="KW-0723">Serine/threonine-protein kinase</keyword>
<feature type="region of interest" description="Disordered" evidence="10">
    <location>
        <begin position="1"/>
        <end position="38"/>
    </location>
</feature>
<dbReference type="Gene3D" id="1.10.510.10">
    <property type="entry name" value="Transferase(Phosphotransferase) domain 1"/>
    <property type="match status" value="2"/>
</dbReference>
<dbReference type="Gene3D" id="3.30.200.20">
    <property type="entry name" value="Phosphorylase Kinase, domain 1"/>
    <property type="match status" value="1"/>
</dbReference>
<keyword evidence="4 9" id="KW-0547">Nucleotide-binding</keyword>
<dbReference type="GO" id="GO:0035556">
    <property type="term" value="P:intracellular signal transduction"/>
    <property type="evidence" value="ECO:0007669"/>
    <property type="project" value="Ensembl"/>
</dbReference>
<feature type="compositionally biased region" description="Basic and acidic residues" evidence="10">
    <location>
        <begin position="380"/>
        <end position="390"/>
    </location>
</feature>
<dbReference type="InterPro" id="IPR051334">
    <property type="entry name" value="SRPK"/>
</dbReference>
<dbReference type="GO" id="GO:0005886">
    <property type="term" value="C:plasma membrane"/>
    <property type="evidence" value="ECO:0007669"/>
    <property type="project" value="Ensembl"/>
</dbReference>
<dbReference type="SUPFAM" id="SSF56112">
    <property type="entry name" value="Protein kinase-like (PK-like)"/>
    <property type="match status" value="1"/>
</dbReference>
<accession>A0A674JDY9</accession>
<comment type="catalytic activity">
    <reaction evidence="7">
        <text>L-threonyl-[protein] + ATP = O-phospho-L-threonyl-[protein] + ADP + H(+)</text>
        <dbReference type="Rhea" id="RHEA:46608"/>
        <dbReference type="Rhea" id="RHEA-COMP:11060"/>
        <dbReference type="Rhea" id="RHEA-COMP:11605"/>
        <dbReference type="ChEBI" id="CHEBI:15378"/>
        <dbReference type="ChEBI" id="CHEBI:30013"/>
        <dbReference type="ChEBI" id="CHEBI:30616"/>
        <dbReference type="ChEBI" id="CHEBI:61977"/>
        <dbReference type="ChEBI" id="CHEBI:456216"/>
        <dbReference type="EC" id="2.7.11.1"/>
    </reaction>
</comment>
<dbReference type="GO" id="GO:0045070">
    <property type="term" value="P:positive regulation of viral genome replication"/>
    <property type="evidence" value="ECO:0007669"/>
    <property type="project" value="Ensembl"/>
</dbReference>
<dbReference type="GO" id="GO:0005524">
    <property type="term" value="F:ATP binding"/>
    <property type="evidence" value="ECO:0007669"/>
    <property type="project" value="UniProtKB-UniRule"/>
</dbReference>
<dbReference type="GO" id="GO:0004674">
    <property type="term" value="F:protein serine/threonine kinase activity"/>
    <property type="evidence" value="ECO:0007669"/>
    <property type="project" value="UniProtKB-KW"/>
</dbReference>
<dbReference type="PANTHER" id="PTHR47634">
    <property type="entry name" value="PROTEIN KINASE DOMAIN-CONTAINING PROTEIN-RELATED"/>
    <property type="match status" value="1"/>
</dbReference>
<evidence type="ECO:0000256" key="6">
    <source>
        <dbReference type="ARBA" id="ARBA00022840"/>
    </source>
</evidence>
<evidence type="ECO:0000256" key="7">
    <source>
        <dbReference type="ARBA" id="ARBA00047899"/>
    </source>
</evidence>
<dbReference type="GeneTree" id="ENSGT00940000155264"/>
<feature type="region of interest" description="Disordered" evidence="10">
    <location>
        <begin position="217"/>
        <end position="257"/>
    </location>
</feature>
<proteinExistence type="predicted"/>
<feature type="domain" description="Protein kinase" evidence="11">
    <location>
        <begin position="61"/>
        <end position="631"/>
    </location>
</feature>
<evidence type="ECO:0000259" key="11">
    <source>
        <dbReference type="PROSITE" id="PS50011"/>
    </source>
</evidence>
<feature type="compositionally biased region" description="Basic and acidic residues" evidence="10">
    <location>
        <begin position="1"/>
        <end position="11"/>
    </location>
</feature>
<dbReference type="EC" id="2.7.11.1" evidence="1"/>
<evidence type="ECO:0000256" key="1">
    <source>
        <dbReference type="ARBA" id="ARBA00012513"/>
    </source>
</evidence>
<dbReference type="InterPro" id="IPR017441">
    <property type="entry name" value="Protein_kinase_ATP_BS"/>
</dbReference>
<feature type="binding site" evidence="9">
    <location>
        <position position="90"/>
    </location>
    <ligand>
        <name>ATP</name>
        <dbReference type="ChEBI" id="CHEBI:30616"/>
    </ligand>
</feature>
<evidence type="ECO:0000256" key="8">
    <source>
        <dbReference type="ARBA" id="ARBA00048679"/>
    </source>
</evidence>
<sequence length="633" mass="72028">MENKILPETQHRGPATHSENDLPEQEEEILGSDDDEQEDPNDYCKGGYHLVKIGDLFNGRYHVIRKLGWGHFSTVWLSWDIQGKRFVAMKVVKSAEHYTETALDEIKLLKSVRNTDPNDPNREMVVQLLDDFKISGVNDICMVFEVLGHHLLKWIIKSNYQGLPLPCVKRIIQQVLQGLDYLHTKCRIIHTDIKPENILLCVNEQYIRRLAAEATEWQRSGAPPPSGSAVSTAPQPKPADKMSKNKKKKLKKKQKRQAELLEKRMQEIEEMEKEASPVQTQPEEQEEARNPLEMLLKESPPDEGVPGKLEQTILMEGSMEKCIPEINCNGVVQMTAFSDSSNQGSGRLEEDLHNANDCDEHPLAQEEDGFHSCNYSQRNGDSENRSREVMSDSCVPLISEVLDSMVYQPTSSEEQSFSEQEISQLQESIRAEIPSEDENENNDPSENKGKSTAGNFLLNPLEPRNADKLKVKIADLGNACWVHKHFTEDIQTRQYRSLEVLIGSGYNTPADIWSTACMAFELATGDYLFEPHSGEDYSRDEDHIALIIELLGKIPRKLIVAGKYSKEFFTKKGDLKHITKLKPWGLFEVLVEKYEWSQDEAAAFTDFLLPMLELIPEKRATAAECLRHPWLNS</sequence>
<feature type="compositionally biased region" description="Acidic residues" evidence="10">
    <location>
        <begin position="434"/>
        <end position="443"/>
    </location>
</feature>
<reference evidence="12" key="1">
    <citation type="submission" date="2025-08" db="UniProtKB">
        <authorList>
            <consortium name="Ensembl"/>
        </authorList>
    </citation>
    <scope>IDENTIFICATION</scope>
</reference>
<dbReference type="GO" id="GO:0050684">
    <property type="term" value="P:regulation of mRNA processing"/>
    <property type="evidence" value="ECO:0007669"/>
    <property type="project" value="Ensembl"/>
</dbReference>
<feature type="compositionally biased region" description="Basic residues" evidence="10">
    <location>
        <begin position="244"/>
        <end position="255"/>
    </location>
</feature>
<evidence type="ECO:0000256" key="3">
    <source>
        <dbReference type="ARBA" id="ARBA00022679"/>
    </source>
</evidence>
<comment type="catalytic activity">
    <reaction evidence="8">
        <text>L-seryl-[protein] + ATP = O-phospho-L-seryl-[protein] + ADP + H(+)</text>
        <dbReference type="Rhea" id="RHEA:17989"/>
        <dbReference type="Rhea" id="RHEA-COMP:9863"/>
        <dbReference type="Rhea" id="RHEA-COMP:11604"/>
        <dbReference type="ChEBI" id="CHEBI:15378"/>
        <dbReference type="ChEBI" id="CHEBI:29999"/>
        <dbReference type="ChEBI" id="CHEBI:30616"/>
        <dbReference type="ChEBI" id="CHEBI:83421"/>
        <dbReference type="ChEBI" id="CHEBI:456216"/>
        <dbReference type="EC" id="2.7.11.1"/>
    </reaction>
</comment>
<evidence type="ECO:0000313" key="13">
    <source>
        <dbReference type="Proteomes" id="UP000472274"/>
    </source>
</evidence>
<dbReference type="PROSITE" id="PS00108">
    <property type="entry name" value="PROTEIN_KINASE_ST"/>
    <property type="match status" value="1"/>
</dbReference>
<dbReference type="GO" id="GO:0000785">
    <property type="term" value="C:chromatin"/>
    <property type="evidence" value="ECO:0007669"/>
    <property type="project" value="Ensembl"/>
</dbReference>
<dbReference type="GO" id="GO:0016607">
    <property type="term" value="C:nuclear speck"/>
    <property type="evidence" value="ECO:0007669"/>
    <property type="project" value="Ensembl"/>
</dbReference>
<dbReference type="PANTHER" id="PTHR47634:SF4">
    <property type="entry name" value="SRSF PROTEIN KINASE 1"/>
    <property type="match status" value="1"/>
</dbReference>
<dbReference type="GO" id="GO:0007059">
    <property type="term" value="P:chromosome segregation"/>
    <property type="evidence" value="ECO:0007669"/>
    <property type="project" value="Ensembl"/>
</dbReference>
<dbReference type="SMART" id="SM00220">
    <property type="entry name" value="S_TKc"/>
    <property type="match status" value="1"/>
</dbReference>
<feature type="region of interest" description="Disordered" evidence="10">
    <location>
        <begin position="269"/>
        <end position="288"/>
    </location>
</feature>
<feature type="compositionally biased region" description="Basic and acidic residues" evidence="10">
    <location>
        <begin position="359"/>
        <end position="370"/>
    </location>
</feature>
<evidence type="ECO:0000256" key="5">
    <source>
        <dbReference type="ARBA" id="ARBA00022777"/>
    </source>
</evidence>
<reference evidence="12" key="2">
    <citation type="submission" date="2025-09" db="UniProtKB">
        <authorList>
            <consortium name="Ensembl"/>
        </authorList>
    </citation>
    <scope>IDENTIFICATION</scope>
</reference>
<dbReference type="Proteomes" id="UP000472274">
    <property type="component" value="Unplaced"/>
</dbReference>
<keyword evidence="6 9" id="KW-0067">ATP-binding</keyword>
<organism evidence="12 13">
    <name type="scientific">Terrapene triunguis</name>
    <name type="common">Three-toed box turtle</name>
    <dbReference type="NCBI Taxonomy" id="2587831"/>
    <lineage>
        <taxon>Eukaryota</taxon>
        <taxon>Metazoa</taxon>
        <taxon>Chordata</taxon>
        <taxon>Craniata</taxon>
        <taxon>Vertebrata</taxon>
        <taxon>Euteleostomi</taxon>
        <taxon>Archelosauria</taxon>
        <taxon>Testudinata</taxon>
        <taxon>Testudines</taxon>
        <taxon>Cryptodira</taxon>
        <taxon>Durocryptodira</taxon>
        <taxon>Testudinoidea</taxon>
        <taxon>Emydidae</taxon>
        <taxon>Terrapene</taxon>
    </lineage>
</organism>
<dbReference type="GO" id="GO:0005829">
    <property type="term" value="C:cytosol"/>
    <property type="evidence" value="ECO:0007669"/>
    <property type="project" value="Ensembl"/>
</dbReference>
<dbReference type="InterPro" id="IPR008271">
    <property type="entry name" value="Ser/Thr_kinase_AS"/>
</dbReference>
<protein>
    <recommendedName>
        <fullName evidence="1">non-specific serine/threonine protein kinase</fullName>
        <ecNumber evidence="1">2.7.11.1</ecNumber>
    </recommendedName>
</protein>
<dbReference type="GO" id="GO:0000245">
    <property type="term" value="P:spliceosomal complex assembly"/>
    <property type="evidence" value="ECO:0007669"/>
    <property type="project" value="TreeGrafter"/>
</dbReference>
<evidence type="ECO:0000256" key="9">
    <source>
        <dbReference type="PROSITE-ProRule" id="PRU10141"/>
    </source>
</evidence>
<dbReference type="GO" id="GO:0000287">
    <property type="term" value="F:magnesium ion binding"/>
    <property type="evidence" value="ECO:0007669"/>
    <property type="project" value="Ensembl"/>
</dbReference>
<gene>
    <name evidence="12" type="primary">SRPK1</name>
</gene>
<dbReference type="InterPro" id="IPR011009">
    <property type="entry name" value="Kinase-like_dom_sf"/>
</dbReference>
<name>A0A674JDY9_9SAUR</name>
<feature type="region of interest" description="Disordered" evidence="10">
    <location>
        <begin position="432"/>
        <end position="457"/>
    </location>
</feature>
<dbReference type="AlphaFoldDB" id="A0A674JDY9"/>
<dbReference type="Ensembl" id="ENSTMTT00000020760.1">
    <property type="protein sequence ID" value="ENSTMTP00000020056.1"/>
    <property type="gene ID" value="ENSTMTG00000014706.1"/>
</dbReference>
<dbReference type="GO" id="GO:0045071">
    <property type="term" value="P:negative regulation of viral genome replication"/>
    <property type="evidence" value="ECO:0007669"/>
    <property type="project" value="Ensembl"/>
</dbReference>
<evidence type="ECO:0000313" key="12">
    <source>
        <dbReference type="Ensembl" id="ENSTMTP00000020056.1"/>
    </source>
</evidence>
<dbReference type="InterPro" id="IPR000719">
    <property type="entry name" value="Prot_kinase_dom"/>
</dbReference>
<evidence type="ECO:0000256" key="10">
    <source>
        <dbReference type="SAM" id="MobiDB-lite"/>
    </source>
</evidence>
<evidence type="ECO:0000256" key="2">
    <source>
        <dbReference type="ARBA" id="ARBA00022527"/>
    </source>
</evidence>
<dbReference type="InParanoid" id="A0A674JDY9"/>
<evidence type="ECO:0000256" key="4">
    <source>
        <dbReference type="ARBA" id="ARBA00022741"/>
    </source>
</evidence>